<sequence>MIVATTMLHSVTLAAPPPEPEAKRAVDVVSRVLYRLNSRLDTLSHFTAIFRHDSSAEQYHIRQYSEALIHELQHGTEMVRGEARGGLSRQDVSQLGDKIEVLRNNCTALTVCLLGKRAEFEKRDMCDEVRGRMDMVKYEARGLIGELIDRWPQEMRWHAEAIATAVSGPLSEVEKAYAVGKVC</sequence>
<gene>
    <name evidence="1" type="ORF">SODALDRAFT_85864</name>
</gene>
<reference evidence="1 2" key="1">
    <citation type="journal article" date="2018" name="Mol. Ecol.">
        <title>The obligate alkalophilic soda-lake fungus Sodiomyces alkalinus has shifted to a protein diet.</title>
        <authorList>
            <person name="Grum-Grzhimaylo A.A."/>
            <person name="Falkoski D.L."/>
            <person name="van den Heuvel J."/>
            <person name="Valero-Jimenez C.A."/>
            <person name="Min B."/>
            <person name="Choi I.G."/>
            <person name="Lipzen A."/>
            <person name="Daum C.G."/>
            <person name="Aanen D.K."/>
            <person name="Tsang A."/>
            <person name="Henrissat B."/>
            <person name="Bilanenko E.N."/>
            <person name="de Vries R.P."/>
            <person name="van Kan J.A.L."/>
            <person name="Grigoriev I.V."/>
            <person name="Debets A.J.M."/>
        </authorList>
    </citation>
    <scope>NUCLEOTIDE SEQUENCE [LARGE SCALE GENOMIC DNA]</scope>
    <source>
        <strain evidence="1 2">F11</strain>
    </source>
</reference>
<keyword evidence="2" id="KW-1185">Reference proteome</keyword>
<dbReference type="EMBL" id="ML119068">
    <property type="protein sequence ID" value="ROT34575.1"/>
    <property type="molecule type" value="Genomic_DNA"/>
</dbReference>
<dbReference type="Proteomes" id="UP000272025">
    <property type="component" value="Unassembled WGS sequence"/>
</dbReference>
<dbReference type="RefSeq" id="XP_028462381.1">
    <property type="nucleotide sequence ID" value="XM_028615747.1"/>
</dbReference>
<accession>A0A3N2PJ75</accession>
<dbReference type="STRING" id="1314773.A0A3N2PJ75"/>
<dbReference type="GeneID" id="39584224"/>
<evidence type="ECO:0000313" key="1">
    <source>
        <dbReference type="EMBL" id="ROT34575.1"/>
    </source>
</evidence>
<proteinExistence type="predicted"/>
<evidence type="ECO:0000313" key="2">
    <source>
        <dbReference type="Proteomes" id="UP000272025"/>
    </source>
</evidence>
<protein>
    <submittedName>
        <fullName evidence="1">Uncharacterized protein</fullName>
    </submittedName>
</protein>
<name>A0A3N2PJ75_SODAK</name>
<dbReference type="AlphaFoldDB" id="A0A3N2PJ75"/>
<organism evidence="1 2">
    <name type="scientific">Sodiomyces alkalinus (strain CBS 110278 / VKM F-3762 / F11)</name>
    <name type="common">Alkaliphilic filamentous fungus</name>
    <dbReference type="NCBI Taxonomy" id="1314773"/>
    <lineage>
        <taxon>Eukaryota</taxon>
        <taxon>Fungi</taxon>
        <taxon>Dikarya</taxon>
        <taxon>Ascomycota</taxon>
        <taxon>Pezizomycotina</taxon>
        <taxon>Sordariomycetes</taxon>
        <taxon>Hypocreomycetidae</taxon>
        <taxon>Glomerellales</taxon>
        <taxon>Plectosphaerellaceae</taxon>
        <taxon>Sodiomyces</taxon>
    </lineage>
</organism>